<accession>A0A0E0J4U2</accession>
<evidence type="ECO:0000313" key="2">
    <source>
        <dbReference type="Proteomes" id="UP000006591"/>
    </source>
</evidence>
<dbReference type="HOGENOM" id="CLU_2405909_0_0_1"/>
<reference evidence="1" key="1">
    <citation type="submission" date="2015-04" db="UniProtKB">
        <authorList>
            <consortium name="EnsemblPlants"/>
        </authorList>
    </citation>
    <scope>IDENTIFICATION</scope>
    <source>
        <strain evidence="1">SL10</strain>
    </source>
</reference>
<organism evidence="1">
    <name type="scientific">Oryza nivara</name>
    <name type="common">Indian wild rice</name>
    <name type="synonym">Oryza sativa f. spontanea</name>
    <dbReference type="NCBI Taxonomy" id="4536"/>
    <lineage>
        <taxon>Eukaryota</taxon>
        <taxon>Viridiplantae</taxon>
        <taxon>Streptophyta</taxon>
        <taxon>Embryophyta</taxon>
        <taxon>Tracheophyta</taxon>
        <taxon>Spermatophyta</taxon>
        <taxon>Magnoliopsida</taxon>
        <taxon>Liliopsida</taxon>
        <taxon>Poales</taxon>
        <taxon>Poaceae</taxon>
        <taxon>BOP clade</taxon>
        <taxon>Oryzoideae</taxon>
        <taxon>Oryzeae</taxon>
        <taxon>Oryzinae</taxon>
        <taxon>Oryza</taxon>
    </lineage>
</organism>
<keyword evidence="2" id="KW-1185">Reference proteome</keyword>
<protein>
    <submittedName>
        <fullName evidence="1">Uncharacterized protein</fullName>
    </submittedName>
</protein>
<dbReference type="AlphaFoldDB" id="A0A0E0J4U2"/>
<reference evidence="1" key="2">
    <citation type="submission" date="2018-04" db="EMBL/GenBank/DDBJ databases">
        <title>OnivRS2 (Oryza nivara Reference Sequence Version 2).</title>
        <authorList>
            <person name="Zhang J."/>
            <person name="Kudrna D."/>
            <person name="Lee S."/>
            <person name="Talag J."/>
            <person name="Rajasekar S."/>
            <person name="Welchert J."/>
            <person name="Hsing Y.-I."/>
            <person name="Wing R.A."/>
        </authorList>
    </citation>
    <scope>NUCLEOTIDE SEQUENCE [LARGE SCALE GENOMIC DNA]</scope>
    <source>
        <strain evidence="1">SL10</strain>
    </source>
</reference>
<name>A0A0E0J4U2_ORYNI</name>
<dbReference type="Gramene" id="ONIVA11G21160.2">
    <property type="protein sequence ID" value="ONIVA11G21160.2"/>
    <property type="gene ID" value="ONIVA11G21160"/>
</dbReference>
<dbReference type="Proteomes" id="UP000006591">
    <property type="component" value="Chromosome 11"/>
</dbReference>
<evidence type="ECO:0000313" key="1">
    <source>
        <dbReference type="EnsemblPlants" id="ONIVA11G21160.2"/>
    </source>
</evidence>
<dbReference type="EnsemblPlants" id="ONIVA11G21160.2">
    <property type="protein sequence ID" value="ONIVA11G21160.2"/>
    <property type="gene ID" value="ONIVA11G21160"/>
</dbReference>
<proteinExistence type="predicted"/>
<sequence>SRPLPQPETKSVSYPSQYYQAATLLSSTHHSAAPPLGRGSRFPNLLEAWCSSCSPPPLPLRGTLSAGDAGTPSLGNILALRFYEALGSDLFFS</sequence>